<proteinExistence type="predicted"/>
<protein>
    <submittedName>
        <fullName evidence="1">Uncharacterized protein</fullName>
    </submittedName>
</protein>
<organism evidence="1">
    <name type="scientific">marine sediment metagenome</name>
    <dbReference type="NCBI Taxonomy" id="412755"/>
    <lineage>
        <taxon>unclassified sequences</taxon>
        <taxon>metagenomes</taxon>
        <taxon>ecological metagenomes</taxon>
    </lineage>
</organism>
<gene>
    <name evidence="1" type="ORF">LCGC14_1897630</name>
</gene>
<reference evidence="1" key="1">
    <citation type="journal article" date="2015" name="Nature">
        <title>Complex archaea that bridge the gap between prokaryotes and eukaryotes.</title>
        <authorList>
            <person name="Spang A."/>
            <person name="Saw J.H."/>
            <person name="Jorgensen S.L."/>
            <person name="Zaremba-Niedzwiedzka K."/>
            <person name="Martijn J."/>
            <person name="Lind A.E."/>
            <person name="van Eijk R."/>
            <person name="Schleper C."/>
            <person name="Guy L."/>
            <person name="Ettema T.J."/>
        </authorList>
    </citation>
    <scope>NUCLEOTIDE SEQUENCE</scope>
</reference>
<evidence type="ECO:0000313" key="1">
    <source>
        <dbReference type="EMBL" id="KKL91143.1"/>
    </source>
</evidence>
<name>A0A0F9FXT3_9ZZZZ</name>
<comment type="caution">
    <text evidence="1">The sequence shown here is derived from an EMBL/GenBank/DDBJ whole genome shotgun (WGS) entry which is preliminary data.</text>
</comment>
<sequence>MKATENQETHGKGTSDEFLTDQRFWDCECDEFYIHVKLGTSVCGNCGASGPDQPDSRVNEIMTGEYWATNLAWEFASMTIEYSGAPYFPQL</sequence>
<dbReference type="AlphaFoldDB" id="A0A0F9FXT3"/>
<dbReference type="EMBL" id="LAZR01019810">
    <property type="protein sequence ID" value="KKL91143.1"/>
    <property type="molecule type" value="Genomic_DNA"/>
</dbReference>
<accession>A0A0F9FXT3</accession>